<reference evidence="8" key="1">
    <citation type="submission" date="2023-07" db="EMBL/GenBank/DDBJ databases">
        <title>Brevundimonas soil sp. nov., isolated from the soil of chemical plant.</title>
        <authorList>
            <person name="Wu N."/>
        </authorList>
    </citation>
    <scope>NUCLEOTIDE SEQUENCE</scope>
    <source>
        <strain evidence="8">XZ-24</strain>
    </source>
</reference>
<dbReference type="PANTHER" id="PTHR34388">
    <property type="entry name" value="DNA POLYMERASE III SUBUNIT DELTA"/>
    <property type="match status" value="1"/>
</dbReference>
<name>A0ABT8SKP8_9CAUL</name>
<protein>
    <recommendedName>
        <fullName evidence="1">DNA-directed DNA polymerase</fullName>
        <ecNumber evidence="1">2.7.7.7</ecNumber>
    </recommendedName>
</protein>
<sequence>MILSKRPDVERLLKGPGPEFAAALFYGRDRGVAAERAATLAKRIAPDLDDPFRVAVLTDTDVEADPARLEEELTALSMIGGRRLVRLKLSTEKAGPDKAAAAALQAHADQAGGAEGAFFLIEAGALGRESALRKAAEKLSACACVPCYEDEAGDLARLVREGLAADRISITAEALDAFVARLPKERGVARSEIERLALYAGPGSGVTLDLDAVKEVLGVEPEASLFEAANDAFGGRPGPAQSGLRRAFDEGESGPAAVRAAGQHLARLHRVMVLAKSGAGLKEAAKAAGVFWKQEREFLRQVNGWTPSEIEAVRLEITEADRACKRAGSPDALLAERLFLMIALKARRQGL</sequence>
<comment type="caution">
    <text evidence="8">The sequence shown here is derived from an EMBL/GenBank/DDBJ whole genome shotgun (WGS) entry which is preliminary data.</text>
</comment>
<dbReference type="NCBIfam" id="TIGR01128">
    <property type="entry name" value="holA"/>
    <property type="match status" value="1"/>
</dbReference>
<dbReference type="InterPro" id="IPR005790">
    <property type="entry name" value="DNA_polIII_delta"/>
</dbReference>
<evidence type="ECO:0000256" key="6">
    <source>
        <dbReference type="ARBA" id="ARBA00034754"/>
    </source>
</evidence>
<dbReference type="SUPFAM" id="SSF48019">
    <property type="entry name" value="post-AAA+ oligomerization domain-like"/>
    <property type="match status" value="1"/>
</dbReference>
<keyword evidence="5" id="KW-0239">DNA-directed DNA polymerase</keyword>
<comment type="catalytic activity">
    <reaction evidence="7">
        <text>DNA(n) + a 2'-deoxyribonucleoside 5'-triphosphate = DNA(n+1) + diphosphate</text>
        <dbReference type="Rhea" id="RHEA:22508"/>
        <dbReference type="Rhea" id="RHEA-COMP:17339"/>
        <dbReference type="Rhea" id="RHEA-COMP:17340"/>
        <dbReference type="ChEBI" id="CHEBI:33019"/>
        <dbReference type="ChEBI" id="CHEBI:61560"/>
        <dbReference type="ChEBI" id="CHEBI:173112"/>
        <dbReference type="EC" id="2.7.7.7"/>
    </reaction>
</comment>
<dbReference type="EMBL" id="JAUKTR010000002">
    <property type="protein sequence ID" value="MDO1559089.1"/>
    <property type="molecule type" value="Genomic_DNA"/>
</dbReference>
<evidence type="ECO:0000256" key="2">
    <source>
        <dbReference type="ARBA" id="ARBA00022679"/>
    </source>
</evidence>
<dbReference type="GO" id="GO:0003887">
    <property type="term" value="F:DNA-directed DNA polymerase activity"/>
    <property type="evidence" value="ECO:0007669"/>
    <property type="project" value="UniProtKB-EC"/>
</dbReference>
<comment type="similarity">
    <text evidence="6">Belongs to the DNA polymerase HolA subunit family.</text>
</comment>
<dbReference type="PANTHER" id="PTHR34388:SF1">
    <property type="entry name" value="DNA POLYMERASE III SUBUNIT DELTA"/>
    <property type="match status" value="1"/>
</dbReference>
<evidence type="ECO:0000256" key="4">
    <source>
        <dbReference type="ARBA" id="ARBA00022705"/>
    </source>
</evidence>
<evidence type="ECO:0000256" key="5">
    <source>
        <dbReference type="ARBA" id="ARBA00022932"/>
    </source>
</evidence>
<dbReference type="InterPro" id="IPR008921">
    <property type="entry name" value="DNA_pol3_clamp-load_cplx_C"/>
</dbReference>
<dbReference type="InterPro" id="IPR027417">
    <property type="entry name" value="P-loop_NTPase"/>
</dbReference>
<dbReference type="RefSeq" id="WP_302109513.1">
    <property type="nucleotide sequence ID" value="NZ_JAUKTR010000002.1"/>
</dbReference>
<keyword evidence="3 8" id="KW-0548">Nucleotidyltransferase</keyword>
<evidence type="ECO:0000256" key="7">
    <source>
        <dbReference type="ARBA" id="ARBA00049244"/>
    </source>
</evidence>
<evidence type="ECO:0000313" key="8">
    <source>
        <dbReference type="EMBL" id="MDO1559089.1"/>
    </source>
</evidence>
<accession>A0ABT8SKP8</accession>
<dbReference type="Gene3D" id="3.40.50.300">
    <property type="entry name" value="P-loop containing nucleotide triphosphate hydrolases"/>
    <property type="match status" value="1"/>
</dbReference>
<dbReference type="Gene3D" id="1.20.272.10">
    <property type="match status" value="1"/>
</dbReference>
<evidence type="ECO:0000313" key="9">
    <source>
        <dbReference type="Proteomes" id="UP001169063"/>
    </source>
</evidence>
<keyword evidence="2 8" id="KW-0808">Transferase</keyword>
<gene>
    <name evidence="8" type="primary">holA</name>
    <name evidence="8" type="ORF">Q0812_06565</name>
</gene>
<dbReference type="EC" id="2.7.7.7" evidence="1"/>
<dbReference type="Proteomes" id="UP001169063">
    <property type="component" value="Unassembled WGS sequence"/>
</dbReference>
<keyword evidence="9" id="KW-1185">Reference proteome</keyword>
<keyword evidence="4" id="KW-0235">DNA replication</keyword>
<organism evidence="8 9">
    <name type="scientific">Peiella sedimenti</name>
    <dbReference type="NCBI Taxonomy" id="3061083"/>
    <lineage>
        <taxon>Bacteria</taxon>
        <taxon>Pseudomonadati</taxon>
        <taxon>Pseudomonadota</taxon>
        <taxon>Alphaproteobacteria</taxon>
        <taxon>Caulobacterales</taxon>
        <taxon>Caulobacteraceae</taxon>
        <taxon>Peiella</taxon>
    </lineage>
</organism>
<evidence type="ECO:0000256" key="3">
    <source>
        <dbReference type="ARBA" id="ARBA00022695"/>
    </source>
</evidence>
<dbReference type="SUPFAM" id="SSF52540">
    <property type="entry name" value="P-loop containing nucleoside triphosphate hydrolases"/>
    <property type="match status" value="1"/>
</dbReference>
<proteinExistence type="inferred from homology"/>
<evidence type="ECO:0000256" key="1">
    <source>
        <dbReference type="ARBA" id="ARBA00012417"/>
    </source>
</evidence>